<gene>
    <name evidence="1" type="ORF">SDC9_112330</name>
</gene>
<evidence type="ECO:0000313" key="1">
    <source>
        <dbReference type="EMBL" id="MPM65434.1"/>
    </source>
</evidence>
<sequence length="272" mass="32252">MKKILFVTDLYYNAKGRNYYEEDLFLTSVLRKDFKLVICNPKDINDFSEDFDLILFRNTGPAANFEEEYKIFRNKIITNNLLTYNSFDGHGDMNGKNYLMELTNKNMPVIKTINNINDFHKLPNVENYIIKPIDGADSIGLEFLSKKEIYKKINPNNYNILIQPFINFQYEVSFYYIDRKFQYALYAPNKEKRWQMEEYIPTSEDFDFCNILLNWNNLSHGIQRIDACRDENGNLLLVEMEDLNPYLSLLDISPISRDKFIYSLKESLCNLL</sequence>
<dbReference type="SUPFAM" id="SSF56059">
    <property type="entry name" value="Glutathione synthetase ATP-binding domain-like"/>
    <property type="match status" value="1"/>
</dbReference>
<dbReference type="EMBL" id="VSSQ01020512">
    <property type="protein sequence ID" value="MPM65434.1"/>
    <property type="molecule type" value="Genomic_DNA"/>
</dbReference>
<name>A0A645BUG6_9ZZZZ</name>
<reference evidence="1" key="1">
    <citation type="submission" date="2019-08" db="EMBL/GenBank/DDBJ databases">
        <authorList>
            <person name="Kucharzyk K."/>
            <person name="Murdoch R.W."/>
            <person name="Higgins S."/>
            <person name="Loffler F."/>
        </authorList>
    </citation>
    <scope>NUCLEOTIDE SEQUENCE</scope>
</reference>
<organism evidence="1">
    <name type="scientific">bioreactor metagenome</name>
    <dbReference type="NCBI Taxonomy" id="1076179"/>
    <lineage>
        <taxon>unclassified sequences</taxon>
        <taxon>metagenomes</taxon>
        <taxon>ecological metagenomes</taxon>
    </lineage>
</organism>
<dbReference type="AlphaFoldDB" id="A0A645BUG6"/>
<protein>
    <recommendedName>
        <fullName evidence="2">ATP-grasp domain-containing protein</fullName>
    </recommendedName>
</protein>
<evidence type="ECO:0008006" key="2">
    <source>
        <dbReference type="Google" id="ProtNLM"/>
    </source>
</evidence>
<proteinExistence type="predicted"/>
<accession>A0A645BUG6</accession>
<comment type="caution">
    <text evidence="1">The sequence shown here is derived from an EMBL/GenBank/DDBJ whole genome shotgun (WGS) entry which is preliminary data.</text>
</comment>